<evidence type="ECO:0000256" key="1">
    <source>
        <dbReference type="ARBA" id="ARBA00006484"/>
    </source>
</evidence>
<evidence type="ECO:0000313" key="4">
    <source>
        <dbReference type="EMBL" id="GAA4475631.1"/>
    </source>
</evidence>
<organism evidence="4 5">
    <name type="scientific">Rhodococcus olei</name>
    <dbReference type="NCBI Taxonomy" id="2161675"/>
    <lineage>
        <taxon>Bacteria</taxon>
        <taxon>Bacillati</taxon>
        <taxon>Actinomycetota</taxon>
        <taxon>Actinomycetes</taxon>
        <taxon>Mycobacteriales</taxon>
        <taxon>Nocardiaceae</taxon>
        <taxon>Rhodococcus</taxon>
    </lineage>
</organism>
<evidence type="ECO:0000313" key="5">
    <source>
        <dbReference type="Proteomes" id="UP001501183"/>
    </source>
</evidence>
<dbReference type="Proteomes" id="UP001501183">
    <property type="component" value="Unassembled WGS sequence"/>
</dbReference>
<dbReference type="InterPro" id="IPR036291">
    <property type="entry name" value="NAD(P)-bd_dom_sf"/>
</dbReference>
<reference evidence="5" key="1">
    <citation type="journal article" date="2019" name="Int. J. Syst. Evol. Microbiol.">
        <title>The Global Catalogue of Microorganisms (GCM) 10K type strain sequencing project: providing services to taxonomists for standard genome sequencing and annotation.</title>
        <authorList>
            <consortium name="The Broad Institute Genomics Platform"/>
            <consortium name="The Broad Institute Genome Sequencing Center for Infectious Disease"/>
            <person name="Wu L."/>
            <person name="Ma J."/>
        </authorList>
    </citation>
    <scope>NUCLEOTIDE SEQUENCE [LARGE SCALE GENOMIC DNA]</scope>
    <source>
        <strain evidence="5">JCM 32206</strain>
    </source>
</reference>
<comment type="caution">
    <text evidence="4">The sequence shown here is derived from an EMBL/GenBank/DDBJ whole genome shotgun (WGS) entry which is preliminary data.</text>
</comment>
<protein>
    <submittedName>
        <fullName evidence="4">SDR family oxidoreductase</fullName>
    </submittedName>
</protein>
<dbReference type="EMBL" id="BAABFB010000029">
    <property type="protein sequence ID" value="GAA4475631.1"/>
    <property type="molecule type" value="Genomic_DNA"/>
</dbReference>
<dbReference type="CDD" id="cd05233">
    <property type="entry name" value="SDR_c"/>
    <property type="match status" value="1"/>
</dbReference>
<dbReference type="Pfam" id="PF13561">
    <property type="entry name" value="adh_short_C2"/>
    <property type="match status" value="1"/>
</dbReference>
<comment type="similarity">
    <text evidence="1">Belongs to the short-chain dehydrogenases/reductases (SDR) family.</text>
</comment>
<dbReference type="SUPFAM" id="SSF51735">
    <property type="entry name" value="NAD(P)-binding Rossmann-fold domains"/>
    <property type="match status" value="1"/>
</dbReference>
<feature type="domain" description="Ketoreductase" evidence="3">
    <location>
        <begin position="6"/>
        <end position="187"/>
    </location>
</feature>
<proteinExistence type="inferred from homology"/>
<dbReference type="PANTHER" id="PTHR42760">
    <property type="entry name" value="SHORT-CHAIN DEHYDROGENASES/REDUCTASES FAMILY MEMBER"/>
    <property type="match status" value="1"/>
</dbReference>
<dbReference type="InterPro" id="IPR057326">
    <property type="entry name" value="KR_dom"/>
</dbReference>
<dbReference type="PRINTS" id="PR00081">
    <property type="entry name" value="GDHRDH"/>
</dbReference>
<keyword evidence="2" id="KW-0560">Oxidoreductase</keyword>
<gene>
    <name evidence="4" type="ORF">GCM10023094_13480</name>
</gene>
<dbReference type="RefSeq" id="WP_345343009.1">
    <property type="nucleotide sequence ID" value="NZ_BAABFB010000029.1"/>
</dbReference>
<evidence type="ECO:0000256" key="2">
    <source>
        <dbReference type="ARBA" id="ARBA00023002"/>
    </source>
</evidence>
<dbReference type="PANTHER" id="PTHR42760:SF133">
    <property type="entry name" value="3-OXOACYL-[ACYL-CARRIER-PROTEIN] REDUCTASE"/>
    <property type="match status" value="1"/>
</dbReference>
<name>A0ABP8NW40_9NOCA</name>
<sequence>MSAAAKTVVITGGAGGLGRAFALGFAGRGYRVAVADIDGAGAQETARQVADLGTDATALTVDVTSVDSTDAMAAEVAAFGAGSIDVLVNNAAMYAGVTRAPFEEIDPAEWDRVMAVNLKGPWMCARACSPYLPDGARVVNVSSATVFSGSEQWMHYVASKGGVVALTRVMARELGRRSITVNAIAPGFTLTEASYGLIEGAENYGVDRGALRRASRPEDIVGAALFLAGEDSSYISGQTLVVDGGRQFI</sequence>
<keyword evidence="5" id="KW-1185">Reference proteome</keyword>
<dbReference type="SMART" id="SM00822">
    <property type="entry name" value="PKS_KR"/>
    <property type="match status" value="1"/>
</dbReference>
<accession>A0ABP8NW40</accession>
<dbReference type="InterPro" id="IPR020904">
    <property type="entry name" value="Sc_DH/Rdtase_CS"/>
</dbReference>
<dbReference type="PROSITE" id="PS00061">
    <property type="entry name" value="ADH_SHORT"/>
    <property type="match status" value="1"/>
</dbReference>
<evidence type="ECO:0000259" key="3">
    <source>
        <dbReference type="SMART" id="SM00822"/>
    </source>
</evidence>
<dbReference type="Gene3D" id="3.40.50.720">
    <property type="entry name" value="NAD(P)-binding Rossmann-like Domain"/>
    <property type="match status" value="1"/>
</dbReference>
<dbReference type="PRINTS" id="PR00080">
    <property type="entry name" value="SDRFAMILY"/>
</dbReference>
<dbReference type="InterPro" id="IPR002347">
    <property type="entry name" value="SDR_fam"/>
</dbReference>